<dbReference type="InterPro" id="IPR036390">
    <property type="entry name" value="WH_DNA-bd_sf"/>
</dbReference>
<sequence>MRADDRAPARLRTMPSWLVAQVAAVGERLVGERLAAVGARRYHYRVLAALAEFGPASQAGVARSSGVHGSDVVAVVNELVEQGFASRVTDPDDRRRHVVAVTDDGVAKLEELDAVLAEAQDELLDRLSAQDRAELVRLLGRVLLGS</sequence>
<dbReference type="SUPFAM" id="SSF46785">
    <property type="entry name" value="Winged helix' DNA-binding domain"/>
    <property type="match status" value="1"/>
</dbReference>
<dbReference type="Pfam" id="PF12802">
    <property type="entry name" value="MarR_2"/>
    <property type="match status" value="1"/>
</dbReference>
<organism evidence="5 6">
    <name type="scientific">Umezawaea endophytica</name>
    <dbReference type="NCBI Taxonomy" id="1654476"/>
    <lineage>
        <taxon>Bacteria</taxon>
        <taxon>Bacillati</taxon>
        <taxon>Actinomycetota</taxon>
        <taxon>Actinomycetes</taxon>
        <taxon>Pseudonocardiales</taxon>
        <taxon>Pseudonocardiaceae</taxon>
        <taxon>Umezawaea</taxon>
    </lineage>
</organism>
<dbReference type="InterPro" id="IPR036388">
    <property type="entry name" value="WH-like_DNA-bd_sf"/>
</dbReference>
<dbReference type="PRINTS" id="PR00598">
    <property type="entry name" value="HTHMARR"/>
</dbReference>
<dbReference type="RefSeq" id="WP_259622842.1">
    <property type="nucleotide sequence ID" value="NZ_JANYMP010000004.1"/>
</dbReference>
<dbReference type="GO" id="GO:0003700">
    <property type="term" value="F:DNA-binding transcription factor activity"/>
    <property type="evidence" value="ECO:0007669"/>
    <property type="project" value="InterPro"/>
</dbReference>
<evidence type="ECO:0000256" key="3">
    <source>
        <dbReference type="ARBA" id="ARBA00023163"/>
    </source>
</evidence>
<proteinExistence type="predicted"/>
<dbReference type="Proteomes" id="UP001141259">
    <property type="component" value="Unassembled WGS sequence"/>
</dbReference>
<evidence type="ECO:0000256" key="2">
    <source>
        <dbReference type="ARBA" id="ARBA00023125"/>
    </source>
</evidence>
<dbReference type="AlphaFoldDB" id="A0A9X2VII1"/>
<evidence type="ECO:0000259" key="4">
    <source>
        <dbReference type="PROSITE" id="PS50995"/>
    </source>
</evidence>
<gene>
    <name evidence="5" type="ORF">NZH93_10770</name>
</gene>
<reference evidence="5" key="1">
    <citation type="submission" date="2022-08" db="EMBL/GenBank/DDBJ databases">
        <authorList>
            <person name="Tistechok S."/>
            <person name="Samborskyy M."/>
            <person name="Roman I."/>
        </authorList>
    </citation>
    <scope>NUCLEOTIDE SEQUENCE</scope>
    <source>
        <strain evidence="5">DSM 103496</strain>
    </source>
</reference>
<dbReference type="PROSITE" id="PS50995">
    <property type="entry name" value="HTH_MARR_2"/>
    <property type="match status" value="1"/>
</dbReference>
<comment type="caution">
    <text evidence="5">The sequence shown here is derived from an EMBL/GenBank/DDBJ whole genome shotgun (WGS) entry which is preliminary data.</text>
</comment>
<dbReference type="SMART" id="SM00347">
    <property type="entry name" value="HTH_MARR"/>
    <property type="match status" value="1"/>
</dbReference>
<evidence type="ECO:0000256" key="1">
    <source>
        <dbReference type="ARBA" id="ARBA00023015"/>
    </source>
</evidence>
<keyword evidence="3" id="KW-0804">Transcription</keyword>
<dbReference type="InterPro" id="IPR039422">
    <property type="entry name" value="MarR/SlyA-like"/>
</dbReference>
<protein>
    <submittedName>
        <fullName evidence="5">MarR family transcriptional regulator</fullName>
    </submittedName>
</protein>
<feature type="domain" description="HTH marR-type" evidence="4">
    <location>
        <begin position="1"/>
        <end position="144"/>
    </location>
</feature>
<dbReference type="GO" id="GO:0006950">
    <property type="term" value="P:response to stress"/>
    <property type="evidence" value="ECO:0007669"/>
    <property type="project" value="TreeGrafter"/>
</dbReference>
<keyword evidence="6" id="KW-1185">Reference proteome</keyword>
<evidence type="ECO:0000313" key="6">
    <source>
        <dbReference type="Proteomes" id="UP001141259"/>
    </source>
</evidence>
<dbReference type="PANTHER" id="PTHR33164">
    <property type="entry name" value="TRANSCRIPTIONAL REGULATOR, MARR FAMILY"/>
    <property type="match status" value="1"/>
</dbReference>
<name>A0A9X2VII1_9PSEU</name>
<keyword evidence="1" id="KW-0805">Transcription regulation</keyword>
<keyword evidence="2" id="KW-0238">DNA-binding</keyword>
<dbReference type="EMBL" id="JANYMP010000004">
    <property type="protein sequence ID" value="MCS7477335.1"/>
    <property type="molecule type" value="Genomic_DNA"/>
</dbReference>
<dbReference type="GO" id="GO:0003677">
    <property type="term" value="F:DNA binding"/>
    <property type="evidence" value="ECO:0007669"/>
    <property type="project" value="UniProtKB-KW"/>
</dbReference>
<evidence type="ECO:0000313" key="5">
    <source>
        <dbReference type="EMBL" id="MCS7477335.1"/>
    </source>
</evidence>
<dbReference type="Gene3D" id="1.10.10.10">
    <property type="entry name" value="Winged helix-like DNA-binding domain superfamily/Winged helix DNA-binding domain"/>
    <property type="match status" value="1"/>
</dbReference>
<dbReference type="PANTHER" id="PTHR33164:SF64">
    <property type="entry name" value="TRANSCRIPTIONAL REGULATOR SLYA"/>
    <property type="match status" value="1"/>
</dbReference>
<dbReference type="InterPro" id="IPR000835">
    <property type="entry name" value="HTH_MarR-typ"/>
</dbReference>
<accession>A0A9X2VII1</accession>